<keyword evidence="3" id="KW-1185">Reference proteome</keyword>
<reference evidence="3" key="1">
    <citation type="submission" date="2015-08" db="EMBL/GenBank/DDBJ databases">
        <authorList>
            <person name="Varghese N."/>
        </authorList>
    </citation>
    <scope>NUCLEOTIDE SEQUENCE [LARGE SCALE GENOMIC DNA]</scope>
    <source>
        <strain evidence="3">DSM 18181</strain>
    </source>
</reference>
<proteinExistence type="predicted"/>
<dbReference type="Gene3D" id="2.60.200.20">
    <property type="match status" value="1"/>
</dbReference>
<dbReference type="SMART" id="SM00240">
    <property type="entry name" value="FHA"/>
    <property type="match status" value="1"/>
</dbReference>
<evidence type="ECO:0000313" key="2">
    <source>
        <dbReference type="EMBL" id="CUA94758.1"/>
    </source>
</evidence>
<dbReference type="CDD" id="cd00060">
    <property type="entry name" value="FHA"/>
    <property type="match status" value="1"/>
</dbReference>
<accession>A0A0K6HVF7</accession>
<organism evidence="2 3">
    <name type="scientific">Thiomonas bhubaneswarensis</name>
    <dbReference type="NCBI Taxonomy" id="339866"/>
    <lineage>
        <taxon>Bacteria</taxon>
        <taxon>Pseudomonadati</taxon>
        <taxon>Pseudomonadota</taxon>
        <taxon>Betaproteobacteria</taxon>
        <taxon>Burkholderiales</taxon>
        <taxon>Thiomonas</taxon>
    </lineage>
</organism>
<feature type="domain" description="FHA" evidence="1">
    <location>
        <begin position="23"/>
        <end position="76"/>
    </location>
</feature>
<gene>
    <name evidence="2" type="ORF">Ga0061069_102206</name>
</gene>
<dbReference type="Pfam" id="PF00498">
    <property type="entry name" value="FHA"/>
    <property type="match status" value="1"/>
</dbReference>
<evidence type="ECO:0000313" key="3">
    <source>
        <dbReference type="Proteomes" id="UP000183649"/>
    </source>
</evidence>
<dbReference type="Proteomes" id="UP000183649">
    <property type="component" value="Unassembled WGS sequence"/>
</dbReference>
<evidence type="ECO:0000259" key="1">
    <source>
        <dbReference type="PROSITE" id="PS50006"/>
    </source>
</evidence>
<dbReference type="PANTHER" id="PTHR23308">
    <property type="entry name" value="NUCLEAR INHIBITOR OF PROTEIN PHOSPHATASE-1"/>
    <property type="match status" value="1"/>
</dbReference>
<dbReference type="InterPro" id="IPR008984">
    <property type="entry name" value="SMAD_FHA_dom_sf"/>
</dbReference>
<dbReference type="InterPro" id="IPR050923">
    <property type="entry name" value="Cell_Proc_Reg/RNA_Proc"/>
</dbReference>
<dbReference type="OrthoDB" id="151099at2"/>
<dbReference type="EMBL" id="CYHF01000002">
    <property type="protein sequence ID" value="CUA94758.1"/>
    <property type="molecule type" value="Genomic_DNA"/>
</dbReference>
<dbReference type="AlphaFoldDB" id="A0A0K6HVF7"/>
<protein>
    <submittedName>
        <fullName evidence="2">FHA domain</fullName>
    </submittedName>
</protein>
<dbReference type="SUPFAM" id="SSF49879">
    <property type="entry name" value="SMAD/FHA domain"/>
    <property type="match status" value="1"/>
</dbReference>
<dbReference type="InterPro" id="IPR000253">
    <property type="entry name" value="FHA_dom"/>
</dbReference>
<name>A0A0K6HVF7_9BURK</name>
<sequence length="223" mass="24128">MAKLVITLDGKVLKEVVLSKDRTTLGRRPYNDVVIDNLAVSGEHAVLLRDTGTDAESYTIQDLGSTNGTYLNGAPIKSSPFREGDTVDIGKYSLRLLSDTRQTTFGPSRFGASTGFGNSRFGNSGFSDSRTRAGDVQRSYKIKVLSGDAAGREILLSKEQTTFGQRGTLVVSVMHKPRGYELVQVEGEKRAQVNGVSLGLMPVVLRSGDVINLTGIQLQFLQV</sequence>
<dbReference type="PROSITE" id="PS50006">
    <property type="entry name" value="FHA_DOMAIN"/>
    <property type="match status" value="1"/>
</dbReference>
<dbReference type="RefSeq" id="WP_055449668.1">
    <property type="nucleotide sequence ID" value="NZ_CYHF01000002.1"/>
</dbReference>
<dbReference type="STRING" id="339866.GCA_001418255_00730"/>